<keyword evidence="3" id="KW-1185">Reference proteome</keyword>
<organism evidence="2 3">
    <name type="scientific">Stylonychia lemnae</name>
    <name type="common">Ciliate</name>
    <dbReference type="NCBI Taxonomy" id="5949"/>
    <lineage>
        <taxon>Eukaryota</taxon>
        <taxon>Sar</taxon>
        <taxon>Alveolata</taxon>
        <taxon>Ciliophora</taxon>
        <taxon>Intramacronucleata</taxon>
        <taxon>Spirotrichea</taxon>
        <taxon>Stichotrichia</taxon>
        <taxon>Sporadotrichida</taxon>
        <taxon>Oxytrichidae</taxon>
        <taxon>Stylonychinae</taxon>
        <taxon>Stylonychia</taxon>
    </lineage>
</organism>
<dbReference type="InParanoid" id="A0A078AQ25"/>
<evidence type="ECO:0000256" key="1">
    <source>
        <dbReference type="SAM" id="MobiDB-lite"/>
    </source>
</evidence>
<dbReference type="EMBL" id="CCKQ01012829">
    <property type="protein sequence ID" value="CDW84470.1"/>
    <property type="molecule type" value="Genomic_DNA"/>
</dbReference>
<evidence type="ECO:0000313" key="2">
    <source>
        <dbReference type="EMBL" id="CDW84470.1"/>
    </source>
</evidence>
<name>A0A078AQ25_STYLE</name>
<sequence length="1039" mass="122112">MKVQNITKALKLSGINREGIAMLVKNRNHFFMNQQARAFSDFDKDIVHEQVVVKKIVEPQDREQRQRRDRDRDGNRNNNTDQNKRKAYTNNSTSQGNRRQFQQIKVEGAIDNQGSNSRIRELQQNCQGVQLNKAQEEILQYLQRNKVMLASWELPKVIKIYCIQLAKQRPSELNKKFQNFISMRQNHHEILEIVEKNIEKCDLSEWVQITHLYNINRLMKRDEGAHYRKFKDAVQQRNKQFFNNPEYVDQVKALDFKYLCQILTHTYSLYVETPLIHEIEARLNNWNPEQKLDLEVICKLALEARESNNGMAALHKILQNLTSVLKENDILNNEPASICVKLLSAYSYLQKQVHRDYKILDRLLIVIRNKVNEVQENDVLILTEAYKYLPTSTPFVNKFYTDIQEIILQQALESDINQIQTDFLVQYIGQLLECKQAKYLPQQMLNSYQALVENKLKQSFNLPAKSIKHLGQIAEFFQDSKIIRDFLIQQCHAQFENLQYENIQLMLKQTKLQDPENYLANELNVIFYCQPILIQIAEKIKAIQKNDVLKHSYMIQQLFLLSQMESYTTHHQEYTNALLQKIVEGIKLVDKTSFGRLIYYYRDLPFLDTYFSGDSLLNFTRNNYHSDLFFILAMQKPRDEILFHKYFDPIKAKFIDLSFGKLMSFISKYLDLNVKTSQLNNAFLKVLLKNTQYLHKIVPGQIYDIVDSIFESDFNLQKSSQGPNHIIYQNISLVCELLGILDEKLFKPASRYLLTLKRCSVYMLQPPEFFIKGIQQRLRQESHQELEKSNFVELVGLMATGLEHLQDVKIQINIIRFMKKHFSWEKINQDIQNNLTTEKIGYMVASYRYVLSLIEENDRSRSLSEGSDLVGIFNNLNWKSIQGLVMQQFNQDIQDKNYGQAINLLSSVMLFDNSIIKNIITQLSQDIQAIIDSISVEDLYEKIIRIGYFSSMSSNLLAEQLLNKVFNKIQVDLANGKLNTIQVLKLQRLYAQFAPNNQESQWAFDDEVRRIQQKLCPEEDQYQKLTKQLLVLKQLKARK</sequence>
<feature type="compositionally biased region" description="Basic and acidic residues" evidence="1">
    <location>
        <begin position="58"/>
        <end position="75"/>
    </location>
</feature>
<evidence type="ECO:0000313" key="3">
    <source>
        <dbReference type="Proteomes" id="UP000039865"/>
    </source>
</evidence>
<dbReference type="AlphaFoldDB" id="A0A078AQ25"/>
<feature type="region of interest" description="Disordered" evidence="1">
    <location>
        <begin position="58"/>
        <end position="100"/>
    </location>
</feature>
<proteinExistence type="predicted"/>
<accession>A0A078AQ25</accession>
<dbReference type="Proteomes" id="UP000039865">
    <property type="component" value="Unassembled WGS sequence"/>
</dbReference>
<reference evidence="2 3" key="1">
    <citation type="submission" date="2014-06" db="EMBL/GenBank/DDBJ databases">
        <authorList>
            <person name="Swart Estienne"/>
        </authorList>
    </citation>
    <scope>NUCLEOTIDE SEQUENCE [LARGE SCALE GENOMIC DNA]</scope>
    <source>
        <strain evidence="2 3">130c</strain>
    </source>
</reference>
<gene>
    <name evidence="2" type="primary">Contig11642.g12466</name>
    <name evidence="2" type="ORF">STYLEM_13533</name>
</gene>
<feature type="compositionally biased region" description="Polar residues" evidence="1">
    <location>
        <begin position="88"/>
        <end position="100"/>
    </location>
</feature>
<protein>
    <submittedName>
        <fullName evidence="2">Uncharacterized protein</fullName>
    </submittedName>
</protein>